<sequence length="31" mass="3675">MERLTIAEEEDELELLFDETQENSGKPEFTM</sequence>
<dbReference type="EMBL" id="LXQA011047726">
    <property type="protein sequence ID" value="MCI82611.1"/>
    <property type="molecule type" value="Genomic_DNA"/>
</dbReference>
<evidence type="ECO:0000313" key="1">
    <source>
        <dbReference type="EMBL" id="MCI82611.1"/>
    </source>
</evidence>
<protein>
    <submittedName>
        <fullName evidence="1">Uncharacterized protein</fullName>
    </submittedName>
</protein>
<reference evidence="1 2" key="1">
    <citation type="journal article" date="2018" name="Front. Plant Sci.">
        <title>Red Clover (Trifolium pratense) and Zigzag Clover (T. medium) - A Picture of Genomic Similarities and Differences.</title>
        <authorList>
            <person name="Dluhosova J."/>
            <person name="Istvanek J."/>
            <person name="Nedelnik J."/>
            <person name="Repkova J."/>
        </authorList>
    </citation>
    <scope>NUCLEOTIDE SEQUENCE [LARGE SCALE GENOMIC DNA]</scope>
    <source>
        <strain evidence="2">cv. 10/8</strain>
        <tissue evidence="1">Leaf</tissue>
    </source>
</reference>
<evidence type="ECO:0000313" key="2">
    <source>
        <dbReference type="Proteomes" id="UP000265520"/>
    </source>
</evidence>
<feature type="non-terminal residue" evidence="1">
    <location>
        <position position="31"/>
    </location>
</feature>
<dbReference type="AlphaFoldDB" id="A0A392V6N0"/>
<proteinExistence type="predicted"/>
<keyword evidence="2" id="KW-1185">Reference proteome</keyword>
<dbReference type="Proteomes" id="UP000265520">
    <property type="component" value="Unassembled WGS sequence"/>
</dbReference>
<accession>A0A392V6N0</accession>
<comment type="caution">
    <text evidence="1">The sequence shown here is derived from an EMBL/GenBank/DDBJ whole genome shotgun (WGS) entry which is preliminary data.</text>
</comment>
<name>A0A392V6N0_9FABA</name>
<organism evidence="1 2">
    <name type="scientific">Trifolium medium</name>
    <dbReference type="NCBI Taxonomy" id="97028"/>
    <lineage>
        <taxon>Eukaryota</taxon>
        <taxon>Viridiplantae</taxon>
        <taxon>Streptophyta</taxon>
        <taxon>Embryophyta</taxon>
        <taxon>Tracheophyta</taxon>
        <taxon>Spermatophyta</taxon>
        <taxon>Magnoliopsida</taxon>
        <taxon>eudicotyledons</taxon>
        <taxon>Gunneridae</taxon>
        <taxon>Pentapetalae</taxon>
        <taxon>rosids</taxon>
        <taxon>fabids</taxon>
        <taxon>Fabales</taxon>
        <taxon>Fabaceae</taxon>
        <taxon>Papilionoideae</taxon>
        <taxon>50 kb inversion clade</taxon>
        <taxon>NPAAA clade</taxon>
        <taxon>Hologalegina</taxon>
        <taxon>IRL clade</taxon>
        <taxon>Trifolieae</taxon>
        <taxon>Trifolium</taxon>
    </lineage>
</organism>